<evidence type="ECO:0000313" key="2">
    <source>
        <dbReference type="Proteomes" id="UP001233999"/>
    </source>
</evidence>
<proteinExistence type="predicted"/>
<accession>A0AAD8E692</accession>
<protein>
    <submittedName>
        <fullName evidence="1">Uncharacterized protein</fullName>
    </submittedName>
</protein>
<sequence length="50" mass="5880">DNFQNNIKIEEKYTYYSKLSVLSDCLDYVIDIEESSFLYVCSVITNNMLT</sequence>
<dbReference type="EMBL" id="JASPKZ010008987">
    <property type="protein sequence ID" value="KAJ9578112.1"/>
    <property type="molecule type" value="Genomic_DNA"/>
</dbReference>
<feature type="non-terminal residue" evidence="1">
    <location>
        <position position="50"/>
    </location>
</feature>
<organism evidence="1 2">
    <name type="scientific">Diploptera punctata</name>
    <name type="common">Pacific beetle cockroach</name>
    <dbReference type="NCBI Taxonomy" id="6984"/>
    <lineage>
        <taxon>Eukaryota</taxon>
        <taxon>Metazoa</taxon>
        <taxon>Ecdysozoa</taxon>
        <taxon>Arthropoda</taxon>
        <taxon>Hexapoda</taxon>
        <taxon>Insecta</taxon>
        <taxon>Pterygota</taxon>
        <taxon>Neoptera</taxon>
        <taxon>Polyneoptera</taxon>
        <taxon>Dictyoptera</taxon>
        <taxon>Blattodea</taxon>
        <taxon>Blaberoidea</taxon>
        <taxon>Blaberidae</taxon>
        <taxon>Diplopterinae</taxon>
        <taxon>Diploptera</taxon>
    </lineage>
</organism>
<feature type="non-terminal residue" evidence="1">
    <location>
        <position position="1"/>
    </location>
</feature>
<evidence type="ECO:0000313" key="1">
    <source>
        <dbReference type="EMBL" id="KAJ9578112.1"/>
    </source>
</evidence>
<name>A0AAD8E692_DIPPU</name>
<dbReference type="Proteomes" id="UP001233999">
    <property type="component" value="Unassembled WGS sequence"/>
</dbReference>
<dbReference type="AlphaFoldDB" id="A0AAD8E692"/>
<keyword evidence="2" id="KW-1185">Reference proteome</keyword>
<gene>
    <name evidence="1" type="ORF">L9F63_025027</name>
</gene>
<reference evidence="1" key="1">
    <citation type="journal article" date="2023" name="IScience">
        <title>Live-bearing cockroach genome reveals convergent evolutionary mechanisms linked to viviparity in insects and beyond.</title>
        <authorList>
            <person name="Fouks B."/>
            <person name="Harrison M.C."/>
            <person name="Mikhailova A.A."/>
            <person name="Marchal E."/>
            <person name="English S."/>
            <person name="Carruthers M."/>
            <person name="Jennings E.C."/>
            <person name="Chiamaka E.L."/>
            <person name="Frigard R.A."/>
            <person name="Pippel M."/>
            <person name="Attardo G.M."/>
            <person name="Benoit J.B."/>
            <person name="Bornberg-Bauer E."/>
            <person name="Tobe S.S."/>
        </authorList>
    </citation>
    <scope>NUCLEOTIDE SEQUENCE</scope>
    <source>
        <strain evidence="1">Stay&amp;Tobe</strain>
    </source>
</reference>
<comment type="caution">
    <text evidence="1">The sequence shown here is derived from an EMBL/GenBank/DDBJ whole genome shotgun (WGS) entry which is preliminary data.</text>
</comment>
<reference evidence="1" key="2">
    <citation type="submission" date="2023-05" db="EMBL/GenBank/DDBJ databases">
        <authorList>
            <person name="Fouks B."/>
        </authorList>
    </citation>
    <scope>NUCLEOTIDE SEQUENCE</scope>
    <source>
        <strain evidence="1">Stay&amp;Tobe</strain>
        <tissue evidence="1">Testes</tissue>
    </source>
</reference>